<protein>
    <recommendedName>
        <fullName evidence="4">Fibronectin type-III domain-containing protein</fullName>
    </recommendedName>
</protein>
<dbReference type="CDD" id="cd00063">
    <property type="entry name" value="FN3"/>
    <property type="match status" value="1"/>
</dbReference>
<dbReference type="PROSITE" id="PS50853">
    <property type="entry name" value="FN3"/>
    <property type="match status" value="1"/>
</dbReference>
<feature type="signal peptide" evidence="3">
    <location>
        <begin position="1"/>
        <end position="21"/>
    </location>
</feature>
<sequence length="501" mass="54526">MSWLRIVLALALSAAPQTVVAVQRQLVAIPAYWGPDTPDGRERFARLAQNVPTLELVVVNGSQRKAQSPAHPAWTEAIGRIRATGALPLGYVDTGYLGTTGHTTRQGTTTMAAWSTQIKADLDEWFDLYDGVAGVFLDQTPATCGADDLYVDAYAEISDYISDNHPNAYIVINPGVSVPQCYERIATTILTFEHTYASYLSFTPPAWELNHPNPRKFWHLVYDAPDEAAMNDAVARSKANNAGFVYVTDDKLIFDPTRPGDPNAALGFPWDTLPTYWHPELVRIAGITDTRRPDPPDGLRGTTRSGTTASRVDLAWNNPYDNVATVSYEVFRDGVSLGHTYDNRLRVNGLDPATAYRFRVRATDAAGNVGDLSTSLKITTPPAAASTIAGASACVTASEARYEATYLDEVEHYRVFVDADHDATTGLDGADYMIENNRLLKHAGPGWTWQQQPGTPLASSDDGRHVWRVPLADLGGSTGQKVTFNGGPPETYTQAITTTAC</sequence>
<dbReference type="SMART" id="SM00060">
    <property type="entry name" value="FN3"/>
    <property type="match status" value="1"/>
</dbReference>
<feature type="chain" id="PRO_5030942690" description="Fibronectin type-III domain-containing protein" evidence="3">
    <location>
        <begin position="22"/>
        <end position="501"/>
    </location>
</feature>
<dbReference type="Pfam" id="PF00041">
    <property type="entry name" value="fn3"/>
    <property type="match status" value="1"/>
</dbReference>
<keyword evidence="3" id="KW-0732">Signal</keyword>
<keyword evidence="1" id="KW-0326">Glycosidase</keyword>
<keyword evidence="6" id="KW-1185">Reference proteome</keyword>
<evidence type="ECO:0000256" key="3">
    <source>
        <dbReference type="SAM" id="SignalP"/>
    </source>
</evidence>
<dbReference type="RefSeq" id="WP_181609243.1">
    <property type="nucleotide sequence ID" value="NZ_BAABAM010000006.1"/>
</dbReference>
<keyword evidence="2" id="KW-0624">Polysaccharide degradation</keyword>
<dbReference type="PANTHER" id="PTHR35040">
    <property type="match status" value="1"/>
</dbReference>
<keyword evidence="2" id="KW-0119">Carbohydrate metabolism</keyword>
<keyword evidence="1" id="KW-0378">Hydrolase</keyword>
<name>A0A7W0CFX8_9ACTN</name>
<dbReference type="InterPro" id="IPR021986">
    <property type="entry name" value="Spherulin4"/>
</dbReference>
<evidence type="ECO:0000313" key="5">
    <source>
        <dbReference type="EMBL" id="MBA2890418.1"/>
    </source>
</evidence>
<accession>A0A7W0CFX8</accession>
<dbReference type="InterPro" id="IPR036116">
    <property type="entry name" value="FN3_sf"/>
</dbReference>
<dbReference type="EMBL" id="JACDUR010000002">
    <property type="protein sequence ID" value="MBA2890418.1"/>
    <property type="molecule type" value="Genomic_DNA"/>
</dbReference>
<dbReference type="Proteomes" id="UP000530928">
    <property type="component" value="Unassembled WGS sequence"/>
</dbReference>
<evidence type="ECO:0000256" key="1">
    <source>
        <dbReference type="ARBA" id="ARBA00023295"/>
    </source>
</evidence>
<dbReference type="InterPro" id="IPR003961">
    <property type="entry name" value="FN3_dom"/>
</dbReference>
<dbReference type="GO" id="GO:0016798">
    <property type="term" value="F:hydrolase activity, acting on glycosyl bonds"/>
    <property type="evidence" value="ECO:0007669"/>
    <property type="project" value="UniProtKB-KW"/>
</dbReference>
<dbReference type="Pfam" id="PF12138">
    <property type="entry name" value="Spherulin4"/>
    <property type="match status" value="1"/>
</dbReference>
<dbReference type="AlphaFoldDB" id="A0A7W0CFX8"/>
<comment type="caution">
    <text evidence="5">The sequence shown here is derived from an EMBL/GenBank/DDBJ whole genome shotgun (WGS) entry which is preliminary data.</text>
</comment>
<reference evidence="5 6" key="1">
    <citation type="submission" date="2020-07" db="EMBL/GenBank/DDBJ databases">
        <title>Genomic Encyclopedia of Type Strains, Phase IV (KMG-IV): sequencing the most valuable type-strain genomes for metagenomic binning, comparative biology and taxonomic classification.</title>
        <authorList>
            <person name="Goeker M."/>
        </authorList>
    </citation>
    <scope>NUCLEOTIDE SEQUENCE [LARGE SCALE GENOMIC DNA]</scope>
    <source>
        <strain evidence="5 6">DSM 45533</strain>
    </source>
</reference>
<dbReference type="GO" id="GO:0000272">
    <property type="term" value="P:polysaccharide catabolic process"/>
    <property type="evidence" value="ECO:0007669"/>
    <property type="project" value="UniProtKB-KW"/>
</dbReference>
<evidence type="ECO:0000259" key="4">
    <source>
        <dbReference type="PROSITE" id="PS50853"/>
    </source>
</evidence>
<gene>
    <name evidence="5" type="ORF">HNR30_001759</name>
</gene>
<evidence type="ECO:0000256" key="2">
    <source>
        <dbReference type="ARBA" id="ARBA00023326"/>
    </source>
</evidence>
<feature type="domain" description="Fibronectin type-III" evidence="4">
    <location>
        <begin position="295"/>
        <end position="383"/>
    </location>
</feature>
<dbReference type="PANTHER" id="PTHR35040:SF7">
    <property type="entry name" value="FIBRONECTIN TYPE-III DOMAIN-CONTAINING PROTEIN-RELATED"/>
    <property type="match status" value="1"/>
</dbReference>
<dbReference type="SUPFAM" id="SSF49265">
    <property type="entry name" value="Fibronectin type III"/>
    <property type="match status" value="1"/>
</dbReference>
<organism evidence="5 6">
    <name type="scientific">Nonomuraea soli</name>
    <dbReference type="NCBI Taxonomy" id="1032476"/>
    <lineage>
        <taxon>Bacteria</taxon>
        <taxon>Bacillati</taxon>
        <taxon>Actinomycetota</taxon>
        <taxon>Actinomycetes</taxon>
        <taxon>Streptosporangiales</taxon>
        <taxon>Streptosporangiaceae</taxon>
        <taxon>Nonomuraea</taxon>
    </lineage>
</organism>
<proteinExistence type="predicted"/>
<evidence type="ECO:0000313" key="6">
    <source>
        <dbReference type="Proteomes" id="UP000530928"/>
    </source>
</evidence>
<dbReference type="Gene3D" id="2.60.40.10">
    <property type="entry name" value="Immunoglobulins"/>
    <property type="match status" value="1"/>
</dbReference>
<dbReference type="InterPro" id="IPR013783">
    <property type="entry name" value="Ig-like_fold"/>
</dbReference>